<protein>
    <submittedName>
        <fullName evidence="1">Uncharacterized protein</fullName>
    </submittedName>
</protein>
<accession>A0ACC2DJ68</accession>
<reference evidence="2" key="1">
    <citation type="journal article" date="2024" name="Proc. Natl. Acad. Sci. U.S.A.">
        <title>Extraordinary preservation of gene collinearity over three hundred million years revealed in homosporous lycophytes.</title>
        <authorList>
            <person name="Li C."/>
            <person name="Wickell D."/>
            <person name="Kuo L.Y."/>
            <person name="Chen X."/>
            <person name="Nie B."/>
            <person name="Liao X."/>
            <person name="Peng D."/>
            <person name="Ji J."/>
            <person name="Jenkins J."/>
            <person name="Williams M."/>
            <person name="Shu S."/>
            <person name="Plott C."/>
            <person name="Barry K."/>
            <person name="Rajasekar S."/>
            <person name="Grimwood J."/>
            <person name="Han X."/>
            <person name="Sun S."/>
            <person name="Hou Z."/>
            <person name="He W."/>
            <person name="Dai G."/>
            <person name="Sun C."/>
            <person name="Schmutz J."/>
            <person name="Leebens-Mack J.H."/>
            <person name="Li F.W."/>
            <person name="Wang L."/>
        </authorList>
    </citation>
    <scope>NUCLEOTIDE SEQUENCE [LARGE SCALE GENOMIC DNA]</scope>
    <source>
        <strain evidence="2">cv. PW_Plant_1</strain>
    </source>
</reference>
<dbReference type="EMBL" id="CM055097">
    <property type="protein sequence ID" value="KAJ7554340.1"/>
    <property type="molecule type" value="Genomic_DNA"/>
</dbReference>
<dbReference type="Proteomes" id="UP001162992">
    <property type="component" value="Chromosome 6"/>
</dbReference>
<evidence type="ECO:0000313" key="1">
    <source>
        <dbReference type="EMBL" id="KAJ7554340.1"/>
    </source>
</evidence>
<evidence type="ECO:0000313" key="2">
    <source>
        <dbReference type="Proteomes" id="UP001162992"/>
    </source>
</evidence>
<comment type="caution">
    <text evidence="1">The sequence shown here is derived from an EMBL/GenBank/DDBJ whole genome shotgun (WGS) entry which is preliminary data.</text>
</comment>
<keyword evidence="2" id="KW-1185">Reference proteome</keyword>
<gene>
    <name evidence="1" type="ORF">O6H91_06G135800</name>
</gene>
<proteinExistence type="predicted"/>
<organism evidence="1 2">
    <name type="scientific">Diphasiastrum complanatum</name>
    <name type="common">Issler's clubmoss</name>
    <name type="synonym">Lycopodium complanatum</name>
    <dbReference type="NCBI Taxonomy" id="34168"/>
    <lineage>
        <taxon>Eukaryota</taxon>
        <taxon>Viridiplantae</taxon>
        <taxon>Streptophyta</taxon>
        <taxon>Embryophyta</taxon>
        <taxon>Tracheophyta</taxon>
        <taxon>Lycopodiopsida</taxon>
        <taxon>Lycopodiales</taxon>
        <taxon>Lycopodiaceae</taxon>
        <taxon>Lycopodioideae</taxon>
        <taxon>Diphasiastrum</taxon>
    </lineage>
</organism>
<sequence>MSGSKPIMRLLRLREFPIFQQLQVEERLLRDTQCNWCIINDGTAPPSIVMGISGKPELLLDVRAVIQDQVPVIRRFSGGGTVIVNSDTVFVTIICNRDAVPNLSLYPHPIMRWTEQLYAPVFEGVPGFQLREHDYVLGSLKFGGNAQSIIKNRWLHHTSFLWDYDNIQMQYLKLPSKAPSYRLARPHGDFICRLKDYLPSRDLFLQTIVSALQVHFIVQGSTIDDTGQNMPSKSPRTTKILTSVQLDSFLTDCNPKV</sequence>
<name>A0ACC2DJ68_DIPCM</name>